<keyword evidence="3" id="KW-1185">Reference proteome</keyword>
<keyword evidence="1" id="KW-0732">Signal</keyword>
<feature type="chain" id="PRO_5047270035" description="Peptidase inhibitor family I36 protein" evidence="1">
    <location>
        <begin position="42"/>
        <end position="159"/>
    </location>
</feature>
<proteinExistence type="predicted"/>
<feature type="signal peptide" evidence="1">
    <location>
        <begin position="1"/>
        <end position="41"/>
    </location>
</feature>
<gene>
    <name evidence="2" type="ORF">F3L20_31685</name>
</gene>
<name>A0ABX6A1G5_STRTE</name>
<keyword evidence="2" id="KW-0614">Plasmid</keyword>
<evidence type="ECO:0000256" key="1">
    <source>
        <dbReference type="SAM" id="SignalP"/>
    </source>
</evidence>
<dbReference type="EMBL" id="CP043960">
    <property type="protein sequence ID" value="QER90280.1"/>
    <property type="molecule type" value="Genomic_DNA"/>
</dbReference>
<protein>
    <recommendedName>
        <fullName evidence="4">Peptidase inhibitor family I36 protein</fullName>
    </recommendedName>
</protein>
<sequence>MLKSLRKQSPMNHKALRLLTAAAATAVAGTSLLLSAPSATAANAPYADCPGWALCLYQDGGGAGSKVILTPPPTGSPSQMVYLIGKHFLNGQAADNQTSSWLNNSQCGIEFYDDPNGDLHPSLIDSAPSWNWGLKHDYSYGTPQAYLNDRVSSLRFYNC</sequence>
<evidence type="ECO:0000313" key="2">
    <source>
        <dbReference type="EMBL" id="QER90280.1"/>
    </source>
</evidence>
<accession>A0ABX6A1G5</accession>
<geneLocation type="plasmid" evidence="2 3">
    <name>unnamed1</name>
</geneLocation>
<organism evidence="2 3">
    <name type="scientific">Streptomyces tendae</name>
    <dbReference type="NCBI Taxonomy" id="1932"/>
    <lineage>
        <taxon>Bacteria</taxon>
        <taxon>Bacillati</taxon>
        <taxon>Actinomycetota</taxon>
        <taxon>Actinomycetes</taxon>
        <taxon>Kitasatosporales</taxon>
        <taxon>Streptomycetaceae</taxon>
        <taxon>Streptomyces</taxon>
    </lineage>
</organism>
<evidence type="ECO:0000313" key="3">
    <source>
        <dbReference type="Proteomes" id="UP000324308"/>
    </source>
</evidence>
<dbReference type="Pfam" id="PF03995">
    <property type="entry name" value="Inhibitor_I36"/>
    <property type="match status" value="1"/>
</dbReference>
<evidence type="ECO:0008006" key="4">
    <source>
        <dbReference type="Google" id="ProtNLM"/>
    </source>
</evidence>
<dbReference type="Proteomes" id="UP000324308">
    <property type="component" value="Plasmid unnamed1"/>
</dbReference>
<reference evidence="2 3" key="1">
    <citation type="submission" date="2019-09" db="EMBL/GenBank/DDBJ databases">
        <title>Draft genome sequence of the Ebosin-producing strain Streptomyces sp. 139.</title>
        <authorList>
            <person name="Ai L."/>
            <person name="Geng M."/>
            <person name="Ma M."/>
            <person name="Bai L."/>
        </authorList>
    </citation>
    <scope>NUCLEOTIDE SEQUENCE [LARGE SCALE GENOMIC DNA]</scope>
    <source>
        <strain evidence="2 3">139</strain>
        <plasmid evidence="2 3">unnamed1</plasmid>
    </source>
</reference>